<keyword evidence="3" id="KW-0560">Oxidoreductase</keyword>
<dbReference type="Pfam" id="PF00106">
    <property type="entry name" value="adh_short"/>
    <property type="match status" value="1"/>
</dbReference>
<comment type="caution">
    <text evidence="6">The sequence shown here is derived from an EMBL/GenBank/DDBJ whole genome shotgun (WGS) entry which is preliminary data.</text>
</comment>
<dbReference type="PANTHER" id="PTHR43963">
    <property type="entry name" value="CARBONYL REDUCTASE 1-RELATED"/>
    <property type="match status" value="1"/>
</dbReference>
<proteinExistence type="inferred from homology"/>
<keyword evidence="2" id="KW-0521">NADP</keyword>
<dbReference type="InterPro" id="IPR036291">
    <property type="entry name" value="NAD(P)-bd_dom_sf"/>
</dbReference>
<evidence type="ECO:0000256" key="3">
    <source>
        <dbReference type="ARBA" id="ARBA00023002"/>
    </source>
</evidence>
<dbReference type="PRINTS" id="PR00081">
    <property type="entry name" value="GDHRDH"/>
</dbReference>
<dbReference type="SUPFAM" id="SSF51735">
    <property type="entry name" value="NAD(P)-binding Rossmann-fold domains"/>
    <property type="match status" value="1"/>
</dbReference>
<organism evidence="6 7">
    <name type="scientific">Elysia crispata</name>
    <name type="common">lettuce slug</name>
    <dbReference type="NCBI Taxonomy" id="231223"/>
    <lineage>
        <taxon>Eukaryota</taxon>
        <taxon>Metazoa</taxon>
        <taxon>Spiralia</taxon>
        <taxon>Lophotrochozoa</taxon>
        <taxon>Mollusca</taxon>
        <taxon>Gastropoda</taxon>
        <taxon>Heterobranchia</taxon>
        <taxon>Euthyneura</taxon>
        <taxon>Panpulmonata</taxon>
        <taxon>Sacoglossa</taxon>
        <taxon>Placobranchoidea</taxon>
        <taxon>Plakobranchidae</taxon>
        <taxon>Elysia</taxon>
    </lineage>
</organism>
<evidence type="ECO:0000256" key="4">
    <source>
        <dbReference type="ARBA" id="ARBA00026118"/>
    </source>
</evidence>
<dbReference type="Proteomes" id="UP001283361">
    <property type="component" value="Unassembled WGS sequence"/>
</dbReference>
<evidence type="ECO:0000256" key="1">
    <source>
        <dbReference type="ARBA" id="ARBA00006484"/>
    </source>
</evidence>
<dbReference type="AlphaFoldDB" id="A0AAE0ZSF4"/>
<dbReference type="EMBL" id="JAWDGP010003468">
    <property type="protein sequence ID" value="KAK3774116.1"/>
    <property type="molecule type" value="Genomic_DNA"/>
</dbReference>
<comment type="similarity">
    <text evidence="1 5">Belongs to the short-chain dehydrogenases/reductases (SDR) family.</text>
</comment>
<dbReference type="EC" id="1.1.1.184" evidence="4"/>
<keyword evidence="7" id="KW-1185">Reference proteome</keyword>
<accession>A0AAE0ZSF4</accession>
<name>A0AAE0ZSF4_9GAST</name>
<evidence type="ECO:0000313" key="7">
    <source>
        <dbReference type="Proteomes" id="UP001283361"/>
    </source>
</evidence>
<dbReference type="InterPro" id="IPR002347">
    <property type="entry name" value="SDR_fam"/>
</dbReference>
<evidence type="ECO:0000256" key="5">
    <source>
        <dbReference type="RuleBase" id="RU000363"/>
    </source>
</evidence>
<protein>
    <recommendedName>
        <fullName evidence="4">carbonyl reductase (NADPH)</fullName>
        <ecNumber evidence="4">1.1.1.184</ecNumber>
    </recommendedName>
</protein>
<gene>
    <name evidence="6" type="ORF">RRG08_065777</name>
</gene>
<dbReference type="Gene3D" id="3.40.50.720">
    <property type="entry name" value="NAD(P)-binding Rossmann-like Domain"/>
    <property type="match status" value="1"/>
</dbReference>
<dbReference type="PRINTS" id="PR00080">
    <property type="entry name" value="SDRFAMILY"/>
</dbReference>
<dbReference type="InterPro" id="IPR045313">
    <property type="entry name" value="CBR1-like"/>
</dbReference>
<evidence type="ECO:0000313" key="6">
    <source>
        <dbReference type="EMBL" id="KAK3774116.1"/>
    </source>
</evidence>
<sequence>MTTKIAVVTGANKGIGFQIVRDLCKQFEGDVLLTSRDNSRGQTAVQALEKEGLHPKYQQLDINDHSSIVRLRDFLQSTYGGLDVLVNNAGILYETELFSKICLGKAKEDIPFCEIAKNTCQVNFFANLDVCEVLFPILHPHSRVCNISSGAGKKALNETSQTWKERLLSPDIDMEELKNIMETFVKSAQENSHLEKGFSGFAYGMSKLAMNVMTAIQQREVDKKGGEDILINACSPGFVATDMTCHKGNLTLEEGSETPVYVALLPPNISEPRGKFIRNKEVSKEIQGC</sequence>
<reference evidence="6" key="1">
    <citation type="journal article" date="2023" name="G3 (Bethesda)">
        <title>A reference genome for the long-term kleptoplast-retaining sea slug Elysia crispata morphotype clarki.</title>
        <authorList>
            <person name="Eastman K.E."/>
            <person name="Pendleton A.L."/>
            <person name="Shaikh M.A."/>
            <person name="Suttiyut T."/>
            <person name="Ogas R."/>
            <person name="Tomko P."/>
            <person name="Gavelis G."/>
            <person name="Widhalm J.R."/>
            <person name="Wisecaver J.H."/>
        </authorList>
    </citation>
    <scope>NUCLEOTIDE SEQUENCE</scope>
    <source>
        <strain evidence="6">ECLA1</strain>
    </source>
</reference>
<evidence type="ECO:0000256" key="2">
    <source>
        <dbReference type="ARBA" id="ARBA00022857"/>
    </source>
</evidence>
<dbReference type="CDD" id="cd05324">
    <property type="entry name" value="carb_red_PTCR-like_SDR_c"/>
    <property type="match status" value="1"/>
</dbReference>
<dbReference type="PANTHER" id="PTHR43963:SF4">
    <property type="entry name" value="CARBONYL REDUCTASE (NADPH)"/>
    <property type="match status" value="1"/>
</dbReference>
<dbReference type="GO" id="GO:0004090">
    <property type="term" value="F:carbonyl reductase (NADPH) activity"/>
    <property type="evidence" value="ECO:0007669"/>
    <property type="project" value="UniProtKB-EC"/>
</dbReference>